<feature type="compositionally biased region" description="Basic and acidic residues" evidence="6">
    <location>
        <begin position="465"/>
        <end position="496"/>
    </location>
</feature>
<evidence type="ECO:0000256" key="5">
    <source>
        <dbReference type="ARBA" id="ARBA00023242"/>
    </source>
</evidence>
<evidence type="ECO:0000259" key="7">
    <source>
        <dbReference type="SMART" id="SM00249"/>
    </source>
</evidence>
<dbReference type="Gene3D" id="3.30.40.10">
    <property type="entry name" value="Zinc/RING finger domain, C3HC4 (zinc finger)"/>
    <property type="match status" value="2"/>
</dbReference>
<dbReference type="Proteomes" id="UP001153076">
    <property type="component" value="Unassembled WGS sequence"/>
</dbReference>
<evidence type="ECO:0000256" key="2">
    <source>
        <dbReference type="ARBA" id="ARBA00022723"/>
    </source>
</evidence>
<gene>
    <name evidence="8" type="ORF">Cgig2_008790</name>
</gene>
<dbReference type="InterPro" id="IPR022702">
    <property type="entry name" value="Cytosine_MeTrfase1_RFD"/>
</dbReference>
<keyword evidence="9" id="KW-1185">Reference proteome</keyword>
<name>A0A9Q1Q4Z0_9CARY</name>
<keyword evidence="5" id="KW-0539">Nucleus</keyword>
<dbReference type="EMBL" id="JAKOGI010000902">
    <property type="protein sequence ID" value="KAJ8429343.1"/>
    <property type="molecule type" value="Genomic_DNA"/>
</dbReference>
<dbReference type="InterPro" id="IPR058939">
    <property type="entry name" value="Mtase_EDM2"/>
</dbReference>
<feature type="domain" description="Zinc finger PHD-type" evidence="7">
    <location>
        <begin position="233"/>
        <end position="290"/>
    </location>
</feature>
<dbReference type="SMART" id="SM00249">
    <property type="entry name" value="PHD"/>
    <property type="match status" value="2"/>
</dbReference>
<feature type="region of interest" description="Disordered" evidence="6">
    <location>
        <begin position="461"/>
        <end position="496"/>
    </location>
</feature>
<dbReference type="AlphaFoldDB" id="A0A9Q1Q4Z0"/>
<dbReference type="InterPro" id="IPR001965">
    <property type="entry name" value="Znf_PHD"/>
</dbReference>
<keyword evidence="2" id="KW-0479">Metal-binding</keyword>
<protein>
    <recommendedName>
        <fullName evidence="7">Zinc finger PHD-type domain-containing protein</fullName>
    </recommendedName>
</protein>
<feature type="region of interest" description="Disordered" evidence="6">
    <location>
        <begin position="421"/>
        <end position="448"/>
    </location>
</feature>
<reference evidence="8" key="1">
    <citation type="submission" date="2022-04" db="EMBL/GenBank/DDBJ databases">
        <title>Carnegiea gigantea Genome sequencing and assembly v2.</title>
        <authorList>
            <person name="Copetti D."/>
            <person name="Sanderson M.J."/>
            <person name="Burquez A."/>
            <person name="Wojciechowski M.F."/>
        </authorList>
    </citation>
    <scope>NUCLEOTIDE SEQUENCE</scope>
    <source>
        <strain evidence="8">SGP5-SGP5p</strain>
        <tissue evidence="8">Aerial part</tissue>
    </source>
</reference>
<dbReference type="Pfam" id="PF22908">
    <property type="entry name" value="PHD_NSD"/>
    <property type="match status" value="1"/>
</dbReference>
<dbReference type="Pfam" id="PF12047">
    <property type="entry name" value="DNMT1-RFD"/>
    <property type="match status" value="1"/>
</dbReference>
<feature type="region of interest" description="Disordered" evidence="6">
    <location>
        <begin position="205"/>
        <end position="228"/>
    </location>
</feature>
<dbReference type="InterPro" id="IPR055198">
    <property type="entry name" value="NSD_PHD"/>
</dbReference>
<dbReference type="PANTHER" id="PTHR46235">
    <property type="entry name" value="PHD FINGER-CONTAINING PROTEIN DDB_G0268158"/>
    <property type="match status" value="1"/>
</dbReference>
<dbReference type="CDD" id="cd15566">
    <property type="entry name" value="PHD3_NSD"/>
    <property type="match status" value="1"/>
</dbReference>
<dbReference type="PANTHER" id="PTHR46235:SF3">
    <property type="entry name" value="PHD FINGER-CONTAINING PROTEIN DDB_G0268158"/>
    <property type="match status" value="1"/>
</dbReference>
<evidence type="ECO:0000256" key="3">
    <source>
        <dbReference type="ARBA" id="ARBA00022771"/>
    </source>
</evidence>
<dbReference type="GO" id="GO:0005634">
    <property type="term" value="C:nucleus"/>
    <property type="evidence" value="ECO:0007669"/>
    <property type="project" value="UniProtKB-SubCell"/>
</dbReference>
<keyword evidence="3" id="KW-0863">Zinc-finger</keyword>
<feature type="domain" description="Zinc finger PHD-type" evidence="7">
    <location>
        <begin position="295"/>
        <end position="361"/>
    </location>
</feature>
<organism evidence="8 9">
    <name type="scientific">Carnegiea gigantea</name>
    <dbReference type="NCBI Taxonomy" id="171969"/>
    <lineage>
        <taxon>Eukaryota</taxon>
        <taxon>Viridiplantae</taxon>
        <taxon>Streptophyta</taxon>
        <taxon>Embryophyta</taxon>
        <taxon>Tracheophyta</taxon>
        <taxon>Spermatophyta</taxon>
        <taxon>Magnoliopsida</taxon>
        <taxon>eudicotyledons</taxon>
        <taxon>Gunneridae</taxon>
        <taxon>Pentapetalae</taxon>
        <taxon>Caryophyllales</taxon>
        <taxon>Cactineae</taxon>
        <taxon>Cactaceae</taxon>
        <taxon>Cactoideae</taxon>
        <taxon>Echinocereeae</taxon>
        <taxon>Carnegiea</taxon>
    </lineage>
</organism>
<dbReference type="Pfam" id="PF26055">
    <property type="entry name" value="Mtase_EDM2"/>
    <property type="match status" value="1"/>
</dbReference>
<evidence type="ECO:0000313" key="9">
    <source>
        <dbReference type="Proteomes" id="UP001153076"/>
    </source>
</evidence>
<dbReference type="GO" id="GO:0008270">
    <property type="term" value="F:zinc ion binding"/>
    <property type="evidence" value="ECO:0007669"/>
    <property type="project" value="UniProtKB-KW"/>
</dbReference>
<evidence type="ECO:0000256" key="4">
    <source>
        <dbReference type="ARBA" id="ARBA00022833"/>
    </source>
</evidence>
<comment type="caution">
    <text evidence="8">The sequence shown here is derived from an EMBL/GenBank/DDBJ whole genome shotgun (WGS) entry which is preliminary data.</text>
</comment>
<feature type="compositionally biased region" description="Basic and acidic residues" evidence="6">
    <location>
        <begin position="421"/>
        <end position="435"/>
    </location>
</feature>
<accession>A0A9Q1Q4Z0</accession>
<evidence type="ECO:0000256" key="6">
    <source>
        <dbReference type="SAM" id="MobiDB-lite"/>
    </source>
</evidence>
<dbReference type="InterPro" id="IPR013083">
    <property type="entry name" value="Znf_RING/FYVE/PHD"/>
</dbReference>
<evidence type="ECO:0000313" key="8">
    <source>
        <dbReference type="EMBL" id="KAJ8429343.1"/>
    </source>
</evidence>
<keyword evidence="4" id="KW-0862">Zinc</keyword>
<proteinExistence type="predicted"/>
<evidence type="ECO:0000256" key="1">
    <source>
        <dbReference type="ARBA" id="ARBA00004123"/>
    </source>
</evidence>
<dbReference type="CDD" id="cd15565">
    <property type="entry name" value="PHD2_NSD"/>
    <property type="match status" value="1"/>
</dbReference>
<dbReference type="OrthoDB" id="21264at2759"/>
<comment type="subcellular location">
    <subcellularLocation>
        <location evidence="1">Nucleus</location>
    </subcellularLocation>
</comment>
<sequence length="834" mass="94043">MAYTDDEAEDLPEFVSNYFFEDDDGELISFAVLPIIWNTSETMRSSKKQIFIHGTTDDGLQSIYKPVKAWKFDLSGEKPEISVLSRDNNWMKLQKPRKSFENEIRTVLITVNFLHLVKKTPQLNEKVIWNKLSRIFSSYEVRPSENDLVDCKAMIEDAMKRDELLTKSEYLMIFLGKKPQKRKRTDEDVLSKEKREFIVDGNDYADDAENASDELEDGSSEEEDGDEEPFDSVCCICDNGGNLLCCEGSCMRSFHATRKAAEEAESECVSLGFSEKEVKDMPNFKCRNCQYKLHQCFSCGQLGSSDKSSNAEVFQCVNATCGYFYHPRCVAKLLHRDSEAAAKELQNKILAGESFTCPLHTCFSCKQPEDKSAPGLQMAVCRRCPMAYHEKCLPSLSNATEPVIYVLLSRKHEIIDDLGTPERDHIKFPDDEKRRQSSAALGDSIPLKRKKPSVAETYQLGTAMESKRKAVMDSHSDRRKDPKFSKLKGPDTSRCLPTEKKSVLTKVGGSSFKAEDNKISAQQLELIRPTKSDKLTEGELTKSSKPDVNKLVPQLDSDSEKRILALMKEASSIVTLDDIIDNHSKLISARTYKQRVERNKSITQGKVEASCAVCAVDILSPKLLCHACMGETLEKCIWICSRRRRNSAANDMIGESRFPPATSQAGCAVRAAIKKLDAGGTIEDAKAICEPKVLGQVAKWKNDLKVYLAPFLCGMRYTSYGRHFTKIDKLNEIVDKIHWYVNDGDTIVDFCCGANDFSWLMKQKLDKVGKKCSFKNYDLFRPKVFPFSLESCDSVMHCYGMHSFCIYVHMYVCLSANPNAIPQKSHHQAECGGV</sequence>